<comment type="subcellular location">
    <subcellularLocation>
        <location evidence="1">Nucleus</location>
        <location evidence="1">Nucleolus</location>
    </subcellularLocation>
</comment>
<feature type="region of interest" description="Disordered" evidence="8">
    <location>
        <begin position="1258"/>
        <end position="1315"/>
    </location>
</feature>
<dbReference type="Pfam" id="PF08146">
    <property type="entry name" value="BP28CT"/>
    <property type="match status" value="1"/>
</dbReference>
<dbReference type="SUPFAM" id="SSF48371">
    <property type="entry name" value="ARM repeat"/>
    <property type="match status" value="1"/>
</dbReference>
<keyword evidence="3" id="KW-0690">Ribosome biogenesis</keyword>
<name>A0A2P6U5N1_CHLSO</name>
<keyword evidence="6" id="KW-0687">Ribonucleoprotein</keyword>
<dbReference type="InterPro" id="IPR016024">
    <property type="entry name" value="ARM-type_fold"/>
</dbReference>
<dbReference type="GO" id="GO:0034455">
    <property type="term" value="C:t-UTP complex"/>
    <property type="evidence" value="ECO:0007669"/>
    <property type="project" value="TreeGrafter"/>
</dbReference>
<feature type="compositionally biased region" description="Low complexity" evidence="8">
    <location>
        <begin position="1293"/>
        <end position="1315"/>
    </location>
</feature>
<dbReference type="EMBL" id="LHPG02000001">
    <property type="protein sequence ID" value="PRW61623.1"/>
    <property type="molecule type" value="Genomic_DNA"/>
</dbReference>
<dbReference type="InterPro" id="IPR012954">
    <property type="entry name" value="BP28_C_dom"/>
</dbReference>
<dbReference type="Proteomes" id="UP000239899">
    <property type="component" value="Unassembled WGS sequence"/>
</dbReference>
<keyword evidence="4" id="KW-0698">rRNA processing</keyword>
<evidence type="ECO:0000256" key="1">
    <source>
        <dbReference type="ARBA" id="ARBA00004604"/>
    </source>
</evidence>
<dbReference type="Gene3D" id="1.25.10.10">
    <property type="entry name" value="Leucine-rich Repeat Variant"/>
    <property type="match status" value="2"/>
</dbReference>
<dbReference type="GO" id="GO:0030515">
    <property type="term" value="F:snoRNA binding"/>
    <property type="evidence" value="ECO:0007669"/>
    <property type="project" value="TreeGrafter"/>
</dbReference>
<feature type="domain" description="BP28 C-terminal" evidence="9">
    <location>
        <begin position="2035"/>
        <end position="2221"/>
    </location>
</feature>
<dbReference type="InterPro" id="IPR011989">
    <property type="entry name" value="ARM-like"/>
</dbReference>
<dbReference type="STRING" id="3076.A0A2P6U5N1"/>
<dbReference type="PANTHER" id="PTHR13457">
    <property type="entry name" value="BAP28"/>
    <property type="match status" value="1"/>
</dbReference>
<gene>
    <name evidence="10" type="ORF">C2E21_0211</name>
</gene>
<evidence type="ECO:0000256" key="7">
    <source>
        <dbReference type="PROSITE-ProRule" id="PRU00103"/>
    </source>
</evidence>
<keyword evidence="11" id="KW-1185">Reference proteome</keyword>
<comment type="caution">
    <text evidence="10">The sequence shown here is derived from an EMBL/GenBank/DDBJ whole genome shotgun (WGS) entry which is preliminary data.</text>
</comment>
<evidence type="ECO:0000256" key="4">
    <source>
        <dbReference type="ARBA" id="ARBA00022552"/>
    </source>
</evidence>
<feature type="compositionally biased region" description="Low complexity" evidence="8">
    <location>
        <begin position="444"/>
        <end position="455"/>
    </location>
</feature>
<dbReference type="InterPro" id="IPR021133">
    <property type="entry name" value="HEAT_type_2"/>
</dbReference>
<reference evidence="10 11" key="1">
    <citation type="journal article" date="2018" name="Plant J.">
        <title>Genome sequences of Chlorella sorokiniana UTEX 1602 and Micractinium conductrix SAG 241.80: implications to maltose excretion by a green alga.</title>
        <authorList>
            <person name="Arriola M.B."/>
            <person name="Velmurugan N."/>
            <person name="Zhang Y."/>
            <person name="Plunkett M.H."/>
            <person name="Hondzo H."/>
            <person name="Barney B.M."/>
        </authorList>
    </citation>
    <scope>NUCLEOTIDE SEQUENCE [LARGE SCALE GENOMIC DNA]</scope>
    <source>
        <strain evidence="11">UTEX 1602</strain>
    </source>
</reference>
<feature type="region of interest" description="Disordered" evidence="8">
    <location>
        <begin position="656"/>
        <end position="700"/>
    </location>
</feature>
<proteinExistence type="inferred from homology"/>
<dbReference type="OrthoDB" id="31183at2759"/>
<evidence type="ECO:0000259" key="9">
    <source>
        <dbReference type="SMART" id="SM01036"/>
    </source>
</evidence>
<evidence type="ECO:0000256" key="2">
    <source>
        <dbReference type="ARBA" id="ARBA00010559"/>
    </source>
</evidence>
<dbReference type="GO" id="GO:0000462">
    <property type="term" value="P:maturation of SSU-rRNA from tricistronic rRNA transcript (SSU-rRNA, 5.8S rRNA, LSU-rRNA)"/>
    <property type="evidence" value="ECO:0007669"/>
    <property type="project" value="TreeGrafter"/>
</dbReference>
<dbReference type="Pfam" id="PF12397">
    <property type="entry name" value="U3snoRNP10"/>
    <property type="match status" value="1"/>
</dbReference>
<dbReference type="Pfam" id="PF23243">
    <property type="entry name" value="HEAT_HEATR1"/>
    <property type="match status" value="1"/>
</dbReference>
<organism evidence="10 11">
    <name type="scientific">Chlorella sorokiniana</name>
    <name type="common">Freshwater green alga</name>
    <dbReference type="NCBI Taxonomy" id="3076"/>
    <lineage>
        <taxon>Eukaryota</taxon>
        <taxon>Viridiplantae</taxon>
        <taxon>Chlorophyta</taxon>
        <taxon>core chlorophytes</taxon>
        <taxon>Trebouxiophyceae</taxon>
        <taxon>Chlorellales</taxon>
        <taxon>Chlorellaceae</taxon>
        <taxon>Chlorella clade</taxon>
        <taxon>Chlorella</taxon>
    </lineage>
</organism>
<dbReference type="InterPro" id="IPR056473">
    <property type="entry name" value="HEAT_Utp10/HEAT1"/>
</dbReference>
<feature type="compositionally biased region" description="Low complexity" evidence="8">
    <location>
        <begin position="1892"/>
        <end position="1910"/>
    </location>
</feature>
<evidence type="ECO:0000256" key="8">
    <source>
        <dbReference type="SAM" id="MobiDB-lite"/>
    </source>
</evidence>
<dbReference type="InterPro" id="IPR022125">
    <property type="entry name" value="U3snoRNP10_N"/>
</dbReference>
<evidence type="ECO:0000256" key="6">
    <source>
        <dbReference type="ARBA" id="ARBA00023274"/>
    </source>
</evidence>
<feature type="region of interest" description="Disordered" evidence="8">
    <location>
        <begin position="444"/>
        <end position="465"/>
    </location>
</feature>
<dbReference type="GO" id="GO:0032040">
    <property type="term" value="C:small-subunit processome"/>
    <property type="evidence" value="ECO:0007669"/>
    <property type="project" value="TreeGrafter"/>
</dbReference>
<keyword evidence="5" id="KW-0539">Nucleus</keyword>
<dbReference type="SMART" id="SM01036">
    <property type="entry name" value="BP28CT"/>
    <property type="match status" value="1"/>
</dbReference>
<dbReference type="InterPro" id="IPR040191">
    <property type="entry name" value="UTP10"/>
</dbReference>
<protein>
    <recommendedName>
        <fullName evidence="9">BP28 C-terminal domain-containing protein</fullName>
    </recommendedName>
</protein>
<feature type="region of interest" description="Disordered" evidence="8">
    <location>
        <begin position="1409"/>
        <end position="1430"/>
    </location>
</feature>
<dbReference type="PANTHER" id="PTHR13457:SF1">
    <property type="entry name" value="HEAT REPEAT-CONTAINING PROTEIN 1"/>
    <property type="match status" value="1"/>
</dbReference>
<evidence type="ECO:0000313" key="11">
    <source>
        <dbReference type="Proteomes" id="UP000239899"/>
    </source>
</evidence>
<dbReference type="PROSITE" id="PS50077">
    <property type="entry name" value="HEAT_REPEAT"/>
    <property type="match status" value="1"/>
</dbReference>
<evidence type="ECO:0000256" key="5">
    <source>
        <dbReference type="ARBA" id="ARBA00023242"/>
    </source>
</evidence>
<evidence type="ECO:0000256" key="3">
    <source>
        <dbReference type="ARBA" id="ARBA00022517"/>
    </source>
</evidence>
<dbReference type="GO" id="GO:0030686">
    <property type="term" value="C:90S preribosome"/>
    <property type="evidence" value="ECO:0007669"/>
    <property type="project" value="TreeGrafter"/>
</dbReference>
<feature type="region of interest" description="Disordered" evidence="8">
    <location>
        <begin position="1892"/>
        <end position="1924"/>
    </location>
</feature>
<comment type="similarity">
    <text evidence="2">Belongs to the HEATR1/UTP10 family.</text>
</comment>
<sequence>MSGKAKGGAPKAAPQTDLQAQLQQLAVTQGVDQGRRHRGKASLLYSLQEAADIDAETIQRIGIEGLDQLCALDGRFHAYRRTLFAAAMAGGDRDTNTADMNKQLDTAVAGFCALLSSYFLLAPAFKALEWLVRKYRVHERNVDDLMMAALPYHETEQFVRLVQILRLDPRSRWAFLEPMQHSGAPVPREVLVLRCITDRSLLRFVCDTAQRQSEPQYAGRAFLPFYAVLTCELLDKVPAVDEPLTSMLLPYMLAGMRATAVADYRAATYMIIGQLASKATFSDQLVLGMVEEMCGAAAPAQLGSVVMLLAHLANCQEYFNAMPPKAFKQLTKVPGLVDQLAELSDKGCRVGRLLELLVAVAMDQLPKHPHYEQLLQSMMARVQLGNAARVLAERVLQRAAAADSESGDEAAAAQHAQHLRLLRSLDQRCPEALDAAVNAVLPAQQQGQEGQQQKGSSGGGQQEERRQRMLALLSAAFEGTARCVMLEAGTTLLAAAEAPAAGMRQLAVQRLDALAAAAPPGSEAAAAAGTALLRRLHDDSPTVVQAVLDAPSLLRLPPAAVFDGLASCFDRAMQQASDRATKKSDRAAARGVLRKTLKLLMGPLVDSSPALLPRVLPLLLATLFVGPSCGPKVASTAAKAARKLEHPLLAGLRALPLPREGDDDAEQPAAAAAPKSAKKGSKKGERAGVKEQQAEHSKAAADAVHNARVVAALAGEAASNSAAAAALVQLLADAASGDVLPGIHAAEPLLLLLAHAAVRHGGPGAAAISLAQVQQLQAQPVAAAVAAALAAGPLPSECFEEGGTPTGPLLAQLAAGTLAVPSLRSTVLLAALRAVPWPELAPRGDKDVLPLLRALCSLNWQPALTALLARVAEAQQDAPLLLSDLFAAPPEAEPLDVQRVAAQQAAALLQQWAATAARSKKAAGQQGEAGVALLARCAAVLSHPDRHVREAAVQCTQACAKLVQSVPNSGLSDAACKVLGIALAEQASWLAADAEAAQQLFEAVLGADDEPTQQLAPYVLGAADAQSLGSVLLAAAEVEVAAAAGSGGRRDAAVALYVARQLLAFVVPWAPAEQLLASCQKLLAGAAAVGTPAPGSAAAQEQDALLAEAAVCFTAQRLEQVLAGPGTAAAAAVVDTWCSLMEPAAAESAAAARLSALQQANQRIFELLPSSLQGRCLKVLLRVASKDADESCRAAARAALAALPLQAEALMPLLAEGAGHAAAGADVEMADAAQAGDEEQDEVMQQLLADAAAAAAKVGTPRAKQRRGKAGSSKEEQAAAEAAAAVERRREQLAAQRAARQQGRPAAERQQAGAALPAAGGSQECVAALELLQWKENVQHSLLLVPALQAIAEAQLAQLSAAAEAAAGGEEQPAEQAAAAAEVVYVLQLCLSALRSLAQAFRQSAAAAGAPPSAAKPKGKKGKQQQQQQPEGGAAFDLGLAVRAAQLAPDGAVRNAALALIAELATGMPQAALDHVLDVVAVVGTSAALQQDEHSERVAAQALQAILPAWTGAGKSLQQLAEAVVGALPRVSPHRRLPLLAGLVSALPEVDGLCSVLALLLDTAVVQQAAAAAGDAQMADADAAAAAAEEVEPAWAADLAADLMEQAPMLLQASASAALLEHSMQASQQQPWQALPLLSVAFVTQHLEQRAGGASAAAAEELAAAFQRLMQATLLQLQGLGERQAAAQKGTAAAPAVLLRTGTAGCYRLLRALQLHMPAAAFLSALVSLASSSPADRVRRKALQLLASAVRDAAEGMGWQAEGQTPEAAAGVADAALSACKPAVALLQAPKGKAAAPGWEPTSPLTKQTALAAVGSVAAAFGAQRPDQLLAVLPAVLAAVRDEQAAVRGSALAATASLAAALGPRLVPQLPQTVAAVIAAVEAAAAAVTKAAEADGSSSSSKGGSSSSSESEGEDGAVRGAQQSTAAGGVSESAALELAAALAAVAALVEHLGAFLAPHLPLLLGVLLHPAVLQCSAARCADVAQAIRRQLAQAVPARLLLPPLLAQLEPAAEAGSDSAVALLRVLSAAVDAMDAATLASHHEAVFGALLRALDLRRRRPTALLAHSGGVDQCEAAAVQAFVGLTMRLTEARFKPLFFRLLEWAHAVPAGDSDLPVGTGQLLRSLSLFSLVNALAEKLRGVFVPYYGLLLDVCVAHLSDSSIAAGKKSKKKKRKSEAVAAEEGQAAPSPADDPLYVEHDWRLRLKVIRALHRCFLYDTGAGGAARFLDEARFQRLLPPLVAHLGLRPPAALAPALEADGAVDGAAALEASLQLGAGAEGAAEGAAGSAAAAGLDAFGRAVVACLAQLAVTAGSDAQWKPLNHQVLMMTRSLEPRTRLLALETVAQLVGRLSEEYLALLPETLPFLAELLEDPELAVEARAQQLVRALEALSGESLDQYLR</sequence>
<feature type="repeat" description="HEAT" evidence="7">
    <location>
        <begin position="1832"/>
        <end position="1870"/>
    </location>
</feature>
<accession>A0A2P6U5N1</accession>
<evidence type="ECO:0000313" key="10">
    <source>
        <dbReference type="EMBL" id="PRW61623.1"/>
    </source>
</evidence>
<feature type="compositionally biased region" description="Basic and acidic residues" evidence="8">
    <location>
        <begin position="682"/>
        <end position="699"/>
    </location>
</feature>
<dbReference type="GO" id="GO:0045943">
    <property type="term" value="P:positive regulation of transcription by RNA polymerase I"/>
    <property type="evidence" value="ECO:0007669"/>
    <property type="project" value="TreeGrafter"/>
</dbReference>